<evidence type="ECO:0000259" key="1">
    <source>
        <dbReference type="SMART" id="SM00245"/>
    </source>
</evidence>
<feature type="domain" description="Tail specific protease" evidence="1">
    <location>
        <begin position="116"/>
        <end position="313"/>
    </location>
</feature>
<dbReference type="AlphaFoldDB" id="A0A023BVN3"/>
<dbReference type="GO" id="GO:0008236">
    <property type="term" value="F:serine-type peptidase activity"/>
    <property type="evidence" value="ECO:0007669"/>
    <property type="project" value="InterPro"/>
</dbReference>
<dbReference type="InterPro" id="IPR028204">
    <property type="entry name" value="Tricorn_C1"/>
</dbReference>
<protein>
    <recommendedName>
        <fullName evidence="1">Tail specific protease domain-containing protein</fullName>
    </recommendedName>
</protein>
<gene>
    <name evidence="2" type="ORF">ATO12_13400</name>
</gene>
<dbReference type="PROSITE" id="PS51257">
    <property type="entry name" value="PROKAR_LIPOPROTEIN"/>
    <property type="match status" value="1"/>
</dbReference>
<dbReference type="InterPro" id="IPR005151">
    <property type="entry name" value="Tail-specific_protease"/>
</dbReference>
<organism evidence="2 3">
    <name type="scientific">Aquimarina atlantica</name>
    <dbReference type="NCBI Taxonomy" id="1317122"/>
    <lineage>
        <taxon>Bacteria</taxon>
        <taxon>Pseudomonadati</taxon>
        <taxon>Bacteroidota</taxon>
        <taxon>Flavobacteriia</taxon>
        <taxon>Flavobacteriales</taxon>
        <taxon>Flavobacteriaceae</taxon>
        <taxon>Aquimarina</taxon>
    </lineage>
</organism>
<name>A0A023BVN3_9FLAO</name>
<dbReference type="eggNOG" id="COG0793">
    <property type="taxonomic scope" value="Bacteria"/>
</dbReference>
<dbReference type="Pfam" id="PF14684">
    <property type="entry name" value="Tricorn_C1"/>
    <property type="match status" value="1"/>
</dbReference>
<evidence type="ECO:0000313" key="2">
    <source>
        <dbReference type="EMBL" id="EZH73878.1"/>
    </source>
</evidence>
<comment type="caution">
    <text evidence="2">The sequence shown here is derived from an EMBL/GenBank/DDBJ whole genome shotgun (WGS) entry which is preliminary data.</text>
</comment>
<dbReference type="EMBL" id="AQRA01000004">
    <property type="protein sequence ID" value="EZH73878.1"/>
    <property type="molecule type" value="Genomic_DNA"/>
</dbReference>
<dbReference type="PANTHER" id="PTHR11261">
    <property type="entry name" value="INTERPHOTORECEPTOR RETINOID-BINDING PROTEIN"/>
    <property type="match status" value="1"/>
</dbReference>
<reference evidence="2 3" key="1">
    <citation type="submission" date="2014-04" db="EMBL/GenBank/DDBJ databases">
        <title>Aquimarina sp. 22II-S11-z7 Genome Sequencing.</title>
        <authorList>
            <person name="Lai Q."/>
        </authorList>
    </citation>
    <scope>NUCLEOTIDE SEQUENCE [LARGE SCALE GENOMIC DNA]</scope>
    <source>
        <strain evidence="2 3">22II-S11-z7</strain>
    </source>
</reference>
<dbReference type="CDD" id="cd07563">
    <property type="entry name" value="Peptidase_S41_IRBP"/>
    <property type="match status" value="1"/>
</dbReference>
<keyword evidence="3" id="KW-1185">Reference proteome</keyword>
<sequence>MRKLYSILLIGLSLISCEKALFENDLASTNPKDNFEYLWNECNEKYSYFDVKNIDWDVVKSEYAAKIYDGMSQDSLFNVLGGMLTELRDDHTNLISNFNVSTFRVDYLGQDNFDWRIIEDHYLNRDYYITGPFLHNFLDNKEIGYVRFPSFPGTVDADNLNFVLNRYKNTKGLILDIRENGGGAVTDIFEILSRFVERKTLVNYSRIKSGPGRNEFSEAEPVYVSPYNGIRYKNKIVVLVDRGTYSAGSFFSLATKALPNITLIGDTTGGGLGLPNGGQLPNGWTYRFSITQALTLDKNPDYENGVPPDIETLIDWGDLTTDEILERAILELQ</sequence>
<dbReference type="Gene3D" id="3.90.226.10">
    <property type="entry name" value="2-enoyl-CoA Hydratase, Chain A, domain 1"/>
    <property type="match status" value="1"/>
</dbReference>
<proteinExistence type="predicted"/>
<dbReference type="SMART" id="SM00245">
    <property type="entry name" value="TSPc"/>
    <property type="match status" value="1"/>
</dbReference>
<dbReference type="SUPFAM" id="SSF52096">
    <property type="entry name" value="ClpP/crotonase"/>
    <property type="match status" value="1"/>
</dbReference>
<dbReference type="Gene3D" id="3.30.750.44">
    <property type="match status" value="1"/>
</dbReference>
<dbReference type="OrthoDB" id="6397760at2"/>
<dbReference type="InterPro" id="IPR029045">
    <property type="entry name" value="ClpP/crotonase-like_dom_sf"/>
</dbReference>
<dbReference type="PANTHER" id="PTHR11261:SF3">
    <property type="entry name" value="RETINOL-BINDING PROTEIN 3"/>
    <property type="match status" value="1"/>
</dbReference>
<dbReference type="STRING" id="1317122.ATO12_13400"/>
<dbReference type="RefSeq" id="WP_034241415.1">
    <property type="nucleotide sequence ID" value="NZ_AQRA01000004.1"/>
</dbReference>
<dbReference type="Pfam" id="PF03572">
    <property type="entry name" value="Peptidase_S41"/>
    <property type="match status" value="1"/>
</dbReference>
<accession>A0A023BVN3</accession>
<evidence type="ECO:0000313" key="3">
    <source>
        <dbReference type="Proteomes" id="UP000023541"/>
    </source>
</evidence>
<dbReference type="Proteomes" id="UP000023541">
    <property type="component" value="Unassembled WGS sequence"/>
</dbReference>
<dbReference type="GO" id="GO:0006508">
    <property type="term" value="P:proteolysis"/>
    <property type="evidence" value="ECO:0007669"/>
    <property type="project" value="InterPro"/>
</dbReference>